<evidence type="ECO:0000256" key="1">
    <source>
        <dbReference type="ARBA" id="ARBA00006914"/>
    </source>
</evidence>
<organism evidence="5 6">
    <name type="scientific">Burkholderia gladioli</name>
    <name type="common">Pseudomonas marginata</name>
    <name type="synonym">Phytomonas marginata</name>
    <dbReference type="NCBI Taxonomy" id="28095"/>
    <lineage>
        <taxon>Bacteria</taxon>
        <taxon>Pseudomonadati</taxon>
        <taxon>Pseudomonadota</taxon>
        <taxon>Betaproteobacteria</taxon>
        <taxon>Burkholderiales</taxon>
        <taxon>Burkholderiaceae</taxon>
        <taxon>Burkholderia</taxon>
    </lineage>
</organism>
<dbReference type="InterPro" id="IPR003593">
    <property type="entry name" value="AAA+_ATPase"/>
</dbReference>
<proteinExistence type="inferred from homology"/>
<dbReference type="Proteomes" id="UP001059745">
    <property type="component" value="Chromosome 1"/>
</dbReference>
<dbReference type="SMART" id="SM00382">
    <property type="entry name" value="AAA"/>
    <property type="match status" value="1"/>
</dbReference>
<comment type="similarity">
    <text evidence="1">Belongs to the AAA ATPase family.</text>
</comment>
<dbReference type="Gene3D" id="1.10.8.60">
    <property type="match status" value="1"/>
</dbReference>
<accession>A0AB38TL64</accession>
<dbReference type="EMBL" id="CP104214">
    <property type="protein sequence ID" value="UWX68491.1"/>
    <property type="molecule type" value="Genomic_DNA"/>
</dbReference>
<evidence type="ECO:0000259" key="4">
    <source>
        <dbReference type="SMART" id="SM00382"/>
    </source>
</evidence>
<dbReference type="PANTHER" id="PTHR23073">
    <property type="entry name" value="26S PROTEASOME REGULATORY SUBUNIT"/>
    <property type="match status" value="1"/>
</dbReference>
<evidence type="ECO:0000313" key="6">
    <source>
        <dbReference type="Proteomes" id="UP001059745"/>
    </source>
</evidence>
<protein>
    <submittedName>
        <fullName evidence="5">AAA family ATPase</fullName>
    </submittedName>
</protein>
<dbReference type="SUPFAM" id="SSF52540">
    <property type="entry name" value="P-loop containing nucleoside triphosphate hydrolases"/>
    <property type="match status" value="1"/>
</dbReference>
<dbReference type="InterPro" id="IPR050221">
    <property type="entry name" value="26S_Proteasome_ATPase"/>
</dbReference>
<evidence type="ECO:0000256" key="2">
    <source>
        <dbReference type="ARBA" id="ARBA00022741"/>
    </source>
</evidence>
<dbReference type="GO" id="GO:0016887">
    <property type="term" value="F:ATP hydrolysis activity"/>
    <property type="evidence" value="ECO:0007669"/>
    <property type="project" value="InterPro"/>
</dbReference>
<dbReference type="Pfam" id="PF00004">
    <property type="entry name" value="AAA"/>
    <property type="match status" value="1"/>
</dbReference>
<feature type="domain" description="AAA+ ATPase" evidence="4">
    <location>
        <begin position="240"/>
        <end position="369"/>
    </location>
</feature>
<dbReference type="InterPro" id="IPR027417">
    <property type="entry name" value="P-loop_NTPase"/>
</dbReference>
<dbReference type="Gene3D" id="3.40.50.300">
    <property type="entry name" value="P-loop containing nucleotide triphosphate hydrolases"/>
    <property type="match status" value="1"/>
</dbReference>
<dbReference type="GO" id="GO:0005524">
    <property type="term" value="F:ATP binding"/>
    <property type="evidence" value="ECO:0007669"/>
    <property type="project" value="UniProtKB-KW"/>
</dbReference>
<reference evidence="5" key="1">
    <citation type="submission" date="2022-09" db="EMBL/GenBank/DDBJ databases">
        <title>Genomic of Burkholderia gladioli.</title>
        <authorList>
            <person name="Wu H."/>
        </authorList>
    </citation>
    <scope>NUCLEOTIDE SEQUENCE</scope>
    <source>
        <strain evidence="5">ZN-S4</strain>
    </source>
</reference>
<dbReference type="InterPro" id="IPR003959">
    <property type="entry name" value="ATPase_AAA_core"/>
</dbReference>
<dbReference type="RefSeq" id="WP_105851927.1">
    <property type="nucleotide sequence ID" value="NZ_CADETG010000020.1"/>
</dbReference>
<name>A0AB38TL64_BURGA</name>
<evidence type="ECO:0000313" key="5">
    <source>
        <dbReference type="EMBL" id="UWX68491.1"/>
    </source>
</evidence>
<gene>
    <name evidence="5" type="ORF">NYZ96_09490</name>
</gene>
<keyword evidence="3" id="KW-0067">ATP-binding</keyword>
<sequence>MQEEQATNKSPHTHAWQAVKEHFGDVPTAELSSALRVFPSYIRTEVQAALLECFKAYRTRLLGINRAHESFMPARISGLFVEPRGSAPADFALTPVRYESIDVGEDEPVEGLDNALWLVHDQSNLRAAVLFTRFEPPRGPRTVNVEIAFSPSPDSAAFVTRTFETIEQTLSKTKLYRGKVLSFEDKEGYIGQTKGVTVHRLNTVTRNEVILSAATMEALDLHIFQFAKSRPALAKLGHSQQKGILLYGPPGTGKTHIIRYLASNLEHHTTLLITAGQVAALDEYVNLAKLLQPCLIVIEDVDLIGRDRTQMRETKEEAMLNRLLNEMDGLSPSAQLFFILTTNRPDDIEDAIAGRPGRIDQAIEIPAPDDECRLRLLELYGRAMEIPTDVAEAAVTKTTGVSAAFIKELVRRLAQQSIMRGSPGKVTMGDLDNVFAELARHDGKLARTLLGGTAASPRTQPARTAAD</sequence>
<keyword evidence="2" id="KW-0547">Nucleotide-binding</keyword>
<evidence type="ECO:0000256" key="3">
    <source>
        <dbReference type="ARBA" id="ARBA00022840"/>
    </source>
</evidence>
<dbReference type="AlphaFoldDB" id="A0AB38TL64"/>
<dbReference type="CDD" id="cd19481">
    <property type="entry name" value="RecA-like_protease"/>
    <property type="match status" value="1"/>
</dbReference>